<reference evidence="1 2" key="1">
    <citation type="submission" date="2017-09" db="EMBL/GenBank/DDBJ databases">
        <authorList>
            <person name="Varghese N."/>
            <person name="Submissions S."/>
        </authorList>
    </citation>
    <scope>NUCLEOTIDE SEQUENCE [LARGE SCALE GENOMIC DNA]</scope>
    <source>
        <strain evidence="1 2">OK806</strain>
    </source>
</reference>
<dbReference type="Proteomes" id="UP000219522">
    <property type="component" value="Unassembled WGS sequence"/>
</dbReference>
<sequence length="290" mass="32842">MFIYSVTDMPYEMHEFQEMPWGSALPRAKAAAAVVAQFKHALYFMHSRHMSGVYRLLLPSHDPGTGWVLYPEVQQHTSFAGMNLWRHQESPLESLLKVGTRNVRLSALIDASATNTMWRSLWRVNTIRRRYSRSSMNVQVCERRSSTLSCRYYDTFSDRAWHSAIYPESEGLIKGYQSRDAAVSGRRVASGESGRTISMRFKKAQMNTSRGSSQRVFDLWPASAPAMLVHGPRPGRTDPIRDYQKAPKHPGLQNNAMLALRLGRSALPILLDARPGKAPAYGHVPRGDHR</sequence>
<keyword evidence="2" id="KW-1185">Reference proteome</keyword>
<evidence type="ECO:0000313" key="2">
    <source>
        <dbReference type="Proteomes" id="UP000219522"/>
    </source>
</evidence>
<proteinExistence type="predicted"/>
<gene>
    <name evidence="1" type="ORF">SAMN05446927_0979</name>
</gene>
<organism evidence="1 2">
    <name type="scientific">Caballeronia arationis</name>
    <dbReference type="NCBI Taxonomy" id="1777142"/>
    <lineage>
        <taxon>Bacteria</taxon>
        <taxon>Pseudomonadati</taxon>
        <taxon>Pseudomonadota</taxon>
        <taxon>Betaproteobacteria</taxon>
        <taxon>Burkholderiales</taxon>
        <taxon>Burkholderiaceae</taxon>
        <taxon>Caballeronia</taxon>
    </lineage>
</organism>
<evidence type="ECO:0000313" key="1">
    <source>
        <dbReference type="EMBL" id="SOE55228.1"/>
    </source>
</evidence>
<comment type="caution">
    <text evidence="1">The sequence shown here is derived from an EMBL/GenBank/DDBJ whole genome shotgun (WGS) entry which is preliminary data.</text>
</comment>
<protein>
    <submittedName>
        <fullName evidence="1">Uncharacterized protein</fullName>
    </submittedName>
</protein>
<dbReference type="AlphaFoldDB" id="A0A7Z7I3F2"/>
<dbReference type="EMBL" id="OCSU01000001">
    <property type="protein sequence ID" value="SOE55228.1"/>
    <property type="molecule type" value="Genomic_DNA"/>
</dbReference>
<name>A0A7Z7I3F2_9BURK</name>
<accession>A0A7Z7I3F2</accession>